<dbReference type="PANTHER" id="PTHR48231">
    <property type="entry name" value="TMEM189_B_DMAIN DOMAIN-CONTAINING PROTEIN"/>
    <property type="match status" value="1"/>
</dbReference>
<dbReference type="PANTHER" id="PTHR48231:SF1">
    <property type="entry name" value="OS08G0187900 PROTEIN"/>
    <property type="match status" value="1"/>
</dbReference>
<comment type="similarity">
    <text evidence="2">Belongs to the fatty acid desaturase CarF family.</text>
</comment>
<comment type="caution">
    <text evidence="8">The sequence shown here is derived from an EMBL/GenBank/DDBJ whole genome shotgun (WGS) entry which is preliminary data.</text>
</comment>
<evidence type="ECO:0000313" key="9">
    <source>
        <dbReference type="Proteomes" id="UP000321935"/>
    </source>
</evidence>
<evidence type="ECO:0000259" key="7">
    <source>
        <dbReference type="Pfam" id="PF10520"/>
    </source>
</evidence>
<organism evidence="8 9">
    <name type="scientific">Algoriphagus aquimarinus</name>
    <dbReference type="NCBI Taxonomy" id="237018"/>
    <lineage>
        <taxon>Bacteria</taxon>
        <taxon>Pseudomonadati</taxon>
        <taxon>Bacteroidota</taxon>
        <taxon>Cytophagia</taxon>
        <taxon>Cytophagales</taxon>
        <taxon>Cyclobacteriaceae</taxon>
        <taxon>Algoriphagus</taxon>
    </lineage>
</organism>
<keyword evidence="5 6" id="KW-0472">Membrane</keyword>
<proteinExistence type="inferred from homology"/>
<dbReference type="AlphaFoldDB" id="A0A5C7ARD2"/>
<dbReference type="InterPro" id="IPR019547">
    <property type="entry name" value="Lipid_desat"/>
</dbReference>
<dbReference type="OrthoDB" id="283666at2"/>
<feature type="domain" description="Lipid desaturase" evidence="7">
    <location>
        <begin position="10"/>
        <end position="170"/>
    </location>
</feature>
<keyword evidence="4 6" id="KW-1133">Transmembrane helix</keyword>
<dbReference type="Pfam" id="PF10520">
    <property type="entry name" value="Lipid_desat"/>
    <property type="match status" value="1"/>
</dbReference>
<sequence length="179" mass="21153">MLILKITFLILLADFLTGLIHFYVDQYAVMDSKYLTVSINGLLIHHNFPRKMVSQSYWDLTNGVYKIGGAIFFISLFSGFYWELLFFILVSAQANLIHKWAHQDQSETSIIVYYLQKFYIIQNKKQHLKHHNGHYDGNYCVMTNICNPLLQKLHFWESVVKILKYFGIQPVDRTPKFHQ</sequence>
<dbReference type="RefSeq" id="WP_146917803.1">
    <property type="nucleotide sequence ID" value="NZ_VORW01000006.1"/>
</dbReference>
<evidence type="ECO:0000256" key="6">
    <source>
        <dbReference type="SAM" id="Phobius"/>
    </source>
</evidence>
<feature type="transmembrane region" description="Helical" evidence="6">
    <location>
        <begin position="7"/>
        <end position="24"/>
    </location>
</feature>
<protein>
    <recommendedName>
        <fullName evidence="7">Lipid desaturase domain-containing protein</fullName>
    </recommendedName>
</protein>
<evidence type="ECO:0000256" key="2">
    <source>
        <dbReference type="ARBA" id="ARBA00007620"/>
    </source>
</evidence>
<keyword evidence="3 6" id="KW-0812">Transmembrane</keyword>
<dbReference type="GO" id="GO:0016020">
    <property type="term" value="C:membrane"/>
    <property type="evidence" value="ECO:0007669"/>
    <property type="project" value="UniProtKB-SubCell"/>
</dbReference>
<reference evidence="8 9" key="1">
    <citation type="submission" date="2019-08" db="EMBL/GenBank/DDBJ databases">
        <title>Genomes sequence of Algoriphagus aquimarinus ACAM450.</title>
        <authorList>
            <person name="Bowman J.P."/>
        </authorList>
    </citation>
    <scope>NUCLEOTIDE SEQUENCE [LARGE SCALE GENOMIC DNA]</scope>
    <source>
        <strain evidence="8 9">ACAM 450</strain>
    </source>
</reference>
<feature type="transmembrane region" description="Helical" evidence="6">
    <location>
        <begin position="67"/>
        <end position="90"/>
    </location>
</feature>
<accession>A0A5C7ARD2</accession>
<comment type="subcellular location">
    <subcellularLocation>
        <location evidence="1">Membrane</location>
        <topology evidence="1">Multi-pass membrane protein</topology>
    </subcellularLocation>
</comment>
<evidence type="ECO:0000256" key="1">
    <source>
        <dbReference type="ARBA" id="ARBA00004141"/>
    </source>
</evidence>
<evidence type="ECO:0000256" key="5">
    <source>
        <dbReference type="ARBA" id="ARBA00023136"/>
    </source>
</evidence>
<evidence type="ECO:0000313" key="8">
    <source>
        <dbReference type="EMBL" id="TXE11210.1"/>
    </source>
</evidence>
<dbReference type="EMBL" id="VORW01000006">
    <property type="protein sequence ID" value="TXE11210.1"/>
    <property type="molecule type" value="Genomic_DNA"/>
</dbReference>
<name>A0A5C7ARD2_9BACT</name>
<evidence type="ECO:0000256" key="3">
    <source>
        <dbReference type="ARBA" id="ARBA00022692"/>
    </source>
</evidence>
<gene>
    <name evidence="8" type="ORF">ESV85_11735</name>
</gene>
<evidence type="ECO:0000256" key="4">
    <source>
        <dbReference type="ARBA" id="ARBA00022989"/>
    </source>
</evidence>
<dbReference type="Proteomes" id="UP000321935">
    <property type="component" value="Unassembled WGS sequence"/>
</dbReference>